<dbReference type="PROSITE" id="PS50888">
    <property type="entry name" value="BHLH"/>
    <property type="match status" value="1"/>
</dbReference>
<evidence type="ECO:0000313" key="9">
    <source>
        <dbReference type="EMBL" id="KAE9591802.1"/>
    </source>
</evidence>
<comment type="subcellular location">
    <subcellularLocation>
        <location evidence="1">Nucleus</location>
    </subcellularLocation>
</comment>
<dbReference type="GO" id="GO:0000978">
    <property type="term" value="F:RNA polymerase II cis-regulatory region sequence-specific DNA binding"/>
    <property type="evidence" value="ECO:0007669"/>
    <property type="project" value="TreeGrafter"/>
</dbReference>
<keyword evidence="4" id="KW-0238">DNA-binding</keyword>
<evidence type="ECO:0000256" key="3">
    <source>
        <dbReference type="ARBA" id="ARBA00023015"/>
    </source>
</evidence>
<feature type="region of interest" description="Disordered" evidence="7">
    <location>
        <begin position="210"/>
        <end position="252"/>
    </location>
</feature>
<dbReference type="Proteomes" id="UP000447434">
    <property type="component" value="Chromosome 20"/>
</dbReference>
<dbReference type="GO" id="GO:0046983">
    <property type="term" value="F:protein dimerization activity"/>
    <property type="evidence" value="ECO:0007669"/>
    <property type="project" value="InterPro"/>
</dbReference>
<dbReference type="PANTHER" id="PTHR16223:SF238">
    <property type="entry name" value="TRANSCRIPTION FACTOR BHLH114"/>
    <property type="match status" value="1"/>
</dbReference>
<protein>
    <submittedName>
        <fullName evidence="9">Putative transcription factor bHLH family</fullName>
    </submittedName>
</protein>
<organism evidence="9 10">
    <name type="scientific">Lupinus albus</name>
    <name type="common">White lupine</name>
    <name type="synonym">Lupinus termis</name>
    <dbReference type="NCBI Taxonomy" id="3870"/>
    <lineage>
        <taxon>Eukaryota</taxon>
        <taxon>Viridiplantae</taxon>
        <taxon>Streptophyta</taxon>
        <taxon>Embryophyta</taxon>
        <taxon>Tracheophyta</taxon>
        <taxon>Spermatophyta</taxon>
        <taxon>Magnoliopsida</taxon>
        <taxon>eudicotyledons</taxon>
        <taxon>Gunneridae</taxon>
        <taxon>Pentapetalae</taxon>
        <taxon>rosids</taxon>
        <taxon>fabids</taxon>
        <taxon>Fabales</taxon>
        <taxon>Fabaceae</taxon>
        <taxon>Papilionoideae</taxon>
        <taxon>50 kb inversion clade</taxon>
        <taxon>genistoids sensu lato</taxon>
        <taxon>core genistoids</taxon>
        <taxon>Genisteae</taxon>
        <taxon>Lupinus</taxon>
    </lineage>
</organism>
<feature type="compositionally biased region" description="Polar residues" evidence="7">
    <location>
        <begin position="241"/>
        <end position="252"/>
    </location>
</feature>
<dbReference type="GO" id="GO:0000981">
    <property type="term" value="F:DNA-binding transcription factor activity, RNA polymerase II-specific"/>
    <property type="evidence" value="ECO:0007669"/>
    <property type="project" value="TreeGrafter"/>
</dbReference>
<dbReference type="GO" id="GO:0005634">
    <property type="term" value="C:nucleus"/>
    <property type="evidence" value="ECO:0007669"/>
    <property type="project" value="UniProtKB-SubCell"/>
</dbReference>
<comment type="caution">
    <text evidence="9">The sequence shown here is derived from an EMBL/GenBank/DDBJ whole genome shotgun (WGS) entry which is preliminary data.</text>
</comment>
<dbReference type="InterPro" id="IPR036638">
    <property type="entry name" value="HLH_DNA-bd_sf"/>
</dbReference>
<comment type="subunit">
    <text evidence="2">Homodimer.</text>
</comment>
<proteinExistence type="predicted"/>
<dbReference type="InterPro" id="IPR045843">
    <property type="entry name" value="IND-like"/>
</dbReference>
<evidence type="ECO:0000256" key="7">
    <source>
        <dbReference type="SAM" id="MobiDB-lite"/>
    </source>
</evidence>
<dbReference type="PANTHER" id="PTHR16223">
    <property type="entry name" value="TRANSCRIPTION FACTOR BHLH83-RELATED"/>
    <property type="match status" value="1"/>
</dbReference>
<evidence type="ECO:0000256" key="2">
    <source>
        <dbReference type="ARBA" id="ARBA00011738"/>
    </source>
</evidence>
<dbReference type="AlphaFoldDB" id="A0A6A4NQQ3"/>
<evidence type="ECO:0000259" key="8">
    <source>
        <dbReference type="PROSITE" id="PS50888"/>
    </source>
</evidence>
<dbReference type="SUPFAM" id="SSF47459">
    <property type="entry name" value="HLH, helix-loop-helix DNA-binding domain"/>
    <property type="match status" value="1"/>
</dbReference>
<keyword evidence="10" id="KW-1185">Reference proteome</keyword>
<dbReference type="CDD" id="cd11393">
    <property type="entry name" value="bHLH_AtbHLH_like"/>
    <property type="match status" value="1"/>
</dbReference>
<evidence type="ECO:0000256" key="1">
    <source>
        <dbReference type="ARBA" id="ARBA00004123"/>
    </source>
</evidence>
<keyword evidence="3" id="KW-0805">Transcription regulation</keyword>
<feature type="compositionally biased region" description="Polar residues" evidence="7">
    <location>
        <begin position="139"/>
        <end position="159"/>
    </location>
</feature>
<feature type="region of interest" description="Disordered" evidence="7">
    <location>
        <begin position="138"/>
        <end position="160"/>
    </location>
</feature>
<evidence type="ECO:0000256" key="4">
    <source>
        <dbReference type="ARBA" id="ARBA00023125"/>
    </source>
</evidence>
<dbReference type="OrthoDB" id="673975at2759"/>
<feature type="domain" description="BHLH" evidence="8">
    <location>
        <begin position="337"/>
        <end position="386"/>
    </location>
</feature>
<gene>
    <name evidence="9" type="ORF">Lalb_Chr20g0122561</name>
</gene>
<dbReference type="EMBL" id="WOCE01000020">
    <property type="protein sequence ID" value="KAE9591802.1"/>
    <property type="molecule type" value="Genomic_DNA"/>
</dbReference>
<dbReference type="InterPro" id="IPR045239">
    <property type="entry name" value="bHLH95_bHLH"/>
</dbReference>
<dbReference type="InterPro" id="IPR011598">
    <property type="entry name" value="bHLH_dom"/>
</dbReference>
<dbReference type="FunFam" id="4.10.280.10:FF:000032">
    <property type="entry name" value="Transcription factor bHLH123 family"/>
    <property type="match status" value="1"/>
</dbReference>
<keyword evidence="5" id="KW-0804">Transcription</keyword>
<evidence type="ECO:0000256" key="6">
    <source>
        <dbReference type="ARBA" id="ARBA00023242"/>
    </source>
</evidence>
<name>A0A6A4NQQ3_LUPAL</name>
<sequence>MAEEFLKAGICGENWWNMNSSRSVYPLMNSSSSTCSVAANDAGNYNTWQNDFLDLKSTRSCYENTNNSYFVSDACLGFLEAHKPQQSDSAASESGSIFIDMGFGLSSSTSLNWNQSLFGHCSEKPESNFDYVVQEETGLDSSNDLQSQKGWSPNKSESPVNALKPMNQELCLDEQGLNSITSTGLSCGFPIGSTPSYDYPTNLIQSLYDPSAPQPQPGNSLFTNPSTMSYSSSNTLSPTTWSKVPNSPMPKQQQQHLSGELHFSNNTPLWNVSAEALNDIRAGVFASSQAQYQIPTFEEKPISPSTLLNKVKKDESQDTASMGKKSGCEPAFKRQRIETPSPLPTFKVRKEKLGDRITALQQLVSPFGKTDTASVLHEAIDYIKFLHDQVTVFNTSYLKNGALIQQQQQRCDNLNDSEGPKEDLRSRGLCLVPISSTFPVVNETSVDFWTPTFGGAFISS</sequence>
<dbReference type="Gene3D" id="4.10.280.10">
    <property type="entry name" value="Helix-loop-helix DNA-binding domain"/>
    <property type="match status" value="1"/>
</dbReference>
<keyword evidence="6" id="KW-0539">Nucleus</keyword>
<evidence type="ECO:0000256" key="5">
    <source>
        <dbReference type="ARBA" id="ARBA00023163"/>
    </source>
</evidence>
<evidence type="ECO:0000313" key="10">
    <source>
        <dbReference type="Proteomes" id="UP000447434"/>
    </source>
</evidence>
<reference evidence="10" key="1">
    <citation type="journal article" date="2020" name="Nat. Commun.">
        <title>Genome sequence of the cluster root forming white lupin.</title>
        <authorList>
            <person name="Hufnagel B."/>
            <person name="Marques A."/>
            <person name="Soriano A."/>
            <person name="Marques L."/>
            <person name="Divol F."/>
            <person name="Doumas P."/>
            <person name="Sallet E."/>
            <person name="Mancinotti D."/>
            <person name="Carrere S."/>
            <person name="Marande W."/>
            <person name="Arribat S."/>
            <person name="Keller J."/>
            <person name="Huneau C."/>
            <person name="Blein T."/>
            <person name="Aime D."/>
            <person name="Laguerre M."/>
            <person name="Taylor J."/>
            <person name="Schubert V."/>
            <person name="Nelson M."/>
            <person name="Geu-Flores F."/>
            <person name="Crespi M."/>
            <person name="Gallardo-Guerrero K."/>
            <person name="Delaux P.-M."/>
            <person name="Salse J."/>
            <person name="Berges H."/>
            <person name="Guyot R."/>
            <person name="Gouzy J."/>
            <person name="Peret B."/>
        </authorList>
    </citation>
    <scope>NUCLEOTIDE SEQUENCE [LARGE SCALE GENOMIC DNA]</scope>
    <source>
        <strain evidence="10">cv. Amiga</strain>
    </source>
</reference>
<feature type="compositionally biased region" description="Low complexity" evidence="7">
    <location>
        <begin position="223"/>
        <end position="240"/>
    </location>
</feature>
<accession>A0A6A4NQQ3</accession>